<protein>
    <submittedName>
        <fullName evidence="1">Uncharacterized protein</fullName>
    </submittedName>
</protein>
<dbReference type="EMBL" id="JACHMV010000001">
    <property type="protein sequence ID" value="MBB4775761.1"/>
    <property type="molecule type" value="Genomic_DNA"/>
</dbReference>
<dbReference type="AlphaFoldDB" id="A0A7W7MYD0"/>
<sequence length="64" mass="7117">MTVSLQRLCNVWRVRIEVFDVVRTMVAPGPTHTFASARPPVSVAPAARVSFVRNLARLHCGSER</sequence>
<evidence type="ECO:0000313" key="1">
    <source>
        <dbReference type="EMBL" id="MBB4775761.1"/>
    </source>
</evidence>
<accession>A0A7W7MYD0</accession>
<proteinExistence type="predicted"/>
<comment type="caution">
    <text evidence="1">The sequence shown here is derived from an EMBL/GenBank/DDBJ whole genome shotgun (WGS) entry which is preliminary data.</text>
</comment>
<dbReference type="Proteomes" id="UP000549343">
    <property type="component" value="Unassembled WGS sequence"/>
</dbReference>
<gene>
    <name evidence="1" type="ORF">F4557_004179</name>
</gene>
<organism evidence="1 2">
    <name type="scientific">Actinomadura livida</name>
    <dbReference type="NCBI Taxonomy" id="79909"/>
    <lineage>
        <taxon>Bacteria</taxon>
        <taxon>Bacillati</taxon>
        <taxon>Actinomycetota</taxon>
        <taxon>Actinomycetes</taxon>
        <taxon>Streptosporangiales</taxon>
        <taxon>Thermomonosporaceae</taxon>
        <taxon>Actinomadura</taxon>
    </lineage>
</organism>
<reference evidence="1 2" key="1">
    <citation type="submission" date="2020-08" db="EMBL/GenBank/DDBJ databases">
        <title>Sequencing the genomes of 1000 actinobacteria strains.</title>
        <authorList>
            <person name="Klenk H.-P."/>
        </authorList>
    </citation>
    <scope>NUCLEOTIDE SEQUENCE [LARGE SCALE GENOMIC DNA]</scope>
    <source>
        <strain evidence="1 2">DSM 44772</strain>
    </source>
</reference>
<name>A0A7W7MYD0_9ACTN</name>
<evidence type="ECO:0000313" key="2">
    <source>
        <dbReference type="Proteomes" id="UP000549343"/>
    </source>
</evidence>